<sequence length="176" mass="18537">MRAGPVILVIGTVAVAGWIAPGLRAGGDDVADAGPKRAAIESEPQQQRQNWLGGETVLQRRPDGHFYAEATVDSYRTRFLVDTGASMIALTRADAEAIGLYWTDGDLVAVGRGASGTVYGVPVTLDRVELGGFEATSVDAAIIPEGLDVSLLGQSFLSRLQGVRIDGDRMIIGPED</sequence>
<dbReference type="InterPro" id="IPR001995">
    <property type="entry name" value="Peptidase_A2_cat"/>
</dbReference>
<dbReference type="Proteomes" id="UP000608154">
    <property type="component" value="Unassembled WGS sequence"/>
</dbReference>
<evidence type="ECO:0000259" key="2">
    <source>
        <dbReference type="PROSITE" id="PS50175"/>
    </source>
</evidence>
<dbReference type="NCBIfam" id="TIGR02281">
    <property type="entry name" value="clan_AA_DTGA"/>
    <property type="match status" value="1"/>
</dbReference>
<dbReference type="CDD" id="cd05483">
    <property type="entry name" value="retropepsin_like_bacteria"/>
    <property type="match status" value="1"/>
</dbReference>
<gene>
    <name evidence="3" type="ORF">GCM10011494_29630</name>
</gene>
<dbReference type="PROSITE" id="PS00141">
    <property type="entry name" value="ASP_PROTEASE"/>
    <property type="match status" value="1"/>
</dbReference>
<dbReference type="RefSeq" id="WP_188772337.1">
    <property type="nucleotide sequence ID" value="NZ_BMHK01000023.1"/>
</dbReference>
<protein>
    <recommendedName>
        <fullName evidence="2">Peptidase A2 domain-containing protein</fullName>
    </recommendedName>
</protein>
<dbReference type="AlphaFoldDB" id="A0A916TWR7"/>
<dbReference type="GO" id="GO:0006508">
    <property type="term" value="P:proteolysis"/>
    <property type="evidence" value="ECO:0007669"/>
    <property type="project" value="InterPro"/>
</dbReference>
<dbReference type="Gene3D" id="2.40.70.10">
    <property type="entry name" value="Acid Proteases"/>
    <property type="match status" value="1"/>
</dbReference>
<reference evidence="3" key="2">
    <citation type="submission" date="2020-09" db="EMBL/GenBank/DDBJ databases">
        <authorList>
            <person name="Sun Q."/>
            <person name="Zhou Y."/>
        </authorList>
    </citation>
    <scope>NUCLEOTIDE SEQUENCE</scope>
    <source>
        <strain evidence="3">CGMCC 1.15095</strain>
    </source>
</reference>
<dbReference type="SUPFAM" id="SSF50630">
    <property type="entry name" value="Acid proteases"/>
    <property type="match status" value="1"/>
</dbReference>
<dbReference type="InterPro" id="IPR034122">
    <property type="entry name" value="Retropepsin-like_bacterial"/>
</dbReference>
<keyword evidence="1" id="KW-0378">Hydrolase</keyword>
<organism evidence="3 4">
    <name type="scientific">Novosphingobium endophyticum</name>
    <dbReference type="NCBI Taxonomy" id="1955250"/>
    <lineage>
        <taxon>Bacteria</taxon>
        <taxon>Pseudomonadati</taxon>
        <taxon>Pseudomonadota</taxon>
        <taxon>Alphaproteobacteria</taxon>
        <taxon>Sphingomonadales</taxon>
        <taxon>Sphingomonadaceae</taxon>
        <taxon>Novosphingobium</taxon>
    </lineage>
</organism>
<dbReference type="InterPro" id="IPR011969">
    <property type="entry name" value="Clan_AA_Asp_peptidase_C"/>
</dbReference>
<accession>A0A916TWR7</accession>
<evidence type="ECO:0000256" key="1">
    <source>
        <dbReference type="ARBA" id="ARBA00022801"/>
    </source>
</evidence>
<dbReference type="GO" id="GO:0004190">
    <property type="term" value="F:aspartic-type endopeptidase activity"/>
    <property type="evidence" value="ECO:0007669"/>
    <property type="project" value="InterPro"/>
</dbReference>
<evidence type="ECO:0000313" key="4">
    <source>
        <dbReference type="Proteomes" id="UP000608154"/>
    </source>
</evidence>
<reference evidence="3" key="1">
    <citation type="journal article" date="2014" name="Int. J. Syst. Evol. Microbiol.">
        <title>Complete genome sequence of Corynebacterium casei LMG S-19264T (=DSM 44701T), isolated from a smear-ripened cheese.</title>
        <authorList>
            <consortium name="US DOE Joint Genome Institute (JGI-PGF)"/>
            <person name="Walter F."/>
            <person name="Albersmeier A."/>
            <person name="Kalinowski J."/>
            <person name="Ruckert C."/>
        </authorList>
    </citation>
    <scope>NUCLEOTIDE SEQUENCE</scope>
    <source>
        <strain evidence="3">CGMCC 1.15095</strain>
    </source>
</reference>
<name>A0A916TWR7_9SPHN</name>
<proteinExistence type="predicted"/>
<keyword evidence="4" id="KW-1185">Reference proteome</keyword>
<comment type="caution">
    <text evidence="3">The sequence shown here is derived from an EMBL/GenBank/DDBJ whole genome shotgun (WGS) entry which is preliminary data.</text>
</comment>
<evidence type="ECO:0000313" key="3">
    <source>
        <dbReference type="EMBL" id="GGC09050.1"/>
    </source>
</evidence>
<dbReference type="EMBL" id="BMHK01000023">
    <property type="protein sequence ID" value="GGC09050.1"/>
    <property type="molecule type" value="Genomic_DNA"/>
</dbReference>
<feature type="domain" description="Peptidase A2" evidence="2">
    <location>
        <begin position="77"/>
        <end position="156"/>
    </location>
</feature>
<dbReference type="InterPro" id="IPR021109">
    <property type="entry name" value="Peptidase_aspartic_dom_sf"/>
</dbReference>
<dbReference type="Pfam" id="PF13975">
    <property type="entry name" value="gag-asp_proteas"/>
    <property type="match status" value="1"/>
</dbReference>
<dbReference type="PROSITE" id="PS50175">
    <property type="entry name" value="ASP_PROT_RETROV"/>
    <property type="match status" value="1"/>
</dbReference>
<dbReference type="InterPro" id="IPR001969">
    <property type="entry name" value="Aspartic_peptidase_AS"/>
</dbReference>